<dbReference type="AlphaFoldDB" id="A0A934IQE2"/>
<gene>
    <name evidence="2" type="ORF">JCR33_13465</name>
</gene>
<comment type="caution">
    <text evidence="2">The sequence shown here is derived from an EMBL/GenBank/DDBJ whole genome shotgun (WGS) entry which is preliminary data.</text>
</comment>
<evidence type="ECO:0000313" key="2">
    <source>
        <dbReference type="EMBL" id="MBJ3776708.1"/>
    </source>
</evidence>
<sequence>MTLKKRIGLGVLSLMIMVGALELGAALSIPGVQGVVGQAHAIIGRPLTPLSVAGVARRTTRRTIRRCAVGIYYC</sequence>
<dbReference type="Proteomes" id="UP000609531">
    <property type="component" value="Unassembled WGS sequence"/>
</dbReference>
<keyword evidence="1" id="KW-0472">Membrane</keyword>
<evidence type="ECO:0000313" key="3">
    <source>
        <dbReference type="Proteomes" id="UP000609531"/>
    </source>
</evidence>
<dbReference type="RefSeq" id="WP_198882600.1">
    <property type="nucleotide sequence ID" value="NZ_JAEKJA010000010.1"/>
</dbReference>
<dbReference type="EMBL" id="JAEKJA010000010">
    <property type="protein sequence ID" value="MBJ3776708.1"/>
    <property type="molecule type" value="Genomic_DNA"/>
</dbReference>
<reference evidence="2" key="1">
    <citation type="submission" date="2020-12" db="EMBL/GenBank/DDBJ databases">
        <title>Bacterial taxonomy.</title>
        <authorList>
            <person name="Pan X."/>
        </authorList>
    </citation>
    <scope>NUCLEOTIDE SEQUENCE</scope>
    <source>
        <strain evidence="2">B2012</strain>
    </source>
</reference>
<name>A0A934IQE2_9HYPH</name>
<feature type="transmembrane region" description="Helical" evidence="1">
    <location>
        <begin position="35"/>
        <end position="56"/>
    </location>
</feature>
<keyword evidence="1" id="KW-0812">Transmembrane</keyword>
<feature type="transmembrane region" description="Helical" evidence="1">
    <location>
        <begin position="7"/>
        <end position="29"/>
    </location>
</feature>
<accession>A0A934IQE2</accession>
<protein>
    <submittedName>
        <fullName evidence="2">Uncharacterized protein</fullName>
    </submittedName>
</protein>
<proteinExistence type="predicted"/>
<evidence type="ECO:0000256" key="1">
    <source>
        <dbReference type="SAM" id="Phobius"/>
    </source>
</evidence>
<organism evidence="2 3">
    <name type="scientific">Acuticoccus mangrovi</name>
    <dbReference type="NCBI Taxonomy" id="2796142"/>
    <lineage>
        <taxon>Bacteria</taxon>
        <taxon>Pseudomonadati</taxon>
        <taxon>Pseudomonadota</taxon>
        <taxon>Alphaproteobacteria</taxon>
        <taxon>Hyphomicrobiales</taxon>
        <taxon>Amorphaceae</taxon>
        <taxon>Acuticoccus</taxon>
    </lineage>
</organism>
<keyword evidence="3" id="KW-1185">Reference proteome</keyword>
<keyword evidence="1" id="KW-1133">Transmembrane helix</keyword>